<dbReference type="Pfam" id="PF00004">
    <property type="entry name" value="AAA"/>
    <property type="match status" value="1"/>
</dbReference>
<accession>A0AAD9N7B0</accession>
<dbReference type="GO" id="GO:0005524">
    <property type="term" value="F:ATP binding"/>
    <property type="evidence" value="ECO:0007669"/>
    <property type="project" value="UniProtKB-KW"/>
</dbReference>
<proteinExistence type="predicted"/>
<keyword evidence="1" id="KW-0547">Nucleotide-binding</keyword>
<dbReference type="PROSITE" id="PS50096">
    <property type="entry name" value="IQ"/>
    <property type="match status" value="1"/>
</dbReference>
<feature type="compositionally biased region" description="Basic residues" evidence="3">
    <location>
        <begin position="908"/>
        <end position="920"/>
    </location>
</feature>
<dbReference type="FunFam" id="1.10.8.60:FF:000064">
    <property type="entry name" value="IQ motif containing with AAA domain 1"/>
    <property type="match status" value="1"/>
</dbReference>
<dbReference type="InterPro" id="IPR027417">
    <property type="entry name" value="P-loop_NTPase"/>
</dbReference>
<gene>
    <name evidence="5" type="ORF">LSH36_152g03004</name>
</gene>
<organism evidence="5 6">
    <name type="scientific">Paralvinella palmiformis</name>
    <dbReference type="NCBI Taxonomy" id="53620"/>
    <lineage>
        <taxon>Eukaryota</taxon>
        <taxon>Metazoa</taxon>
        <taxon>Spiralia</taxon>
        <taxon>Lophotrochozoa</taxon>
        <taxon>Annelida</taxon>
        <taxon>Polychaeta</taxon>
        <taxon>Sedentaria</taxon>
        <taxon>Canalipalpata</taxon>
        <taxon>Terebellida</taxon>
        <taxon>Terebelliformia</taxon>
        <taxon>Alvinellidae</taxon>
        <taxon>Paralvinella</taxon>
    </lineage>
</organism>
<dbReference type="PANTHER" id="PTHR14690:SF0">
    <property type="entry name" value="IQ MOTIF CONTAINING WITH AAA DOMAIN 1"/>
    <property type="match status" value="1"/>
</dbReference>
<reference evidence="5" key="1">
    <citation type="journal article" date="2023" name="Mol. Biol. Evol.">
        <title>Third-Generation Sequencing Reveals the Adaptive Role of the Epigenome in Three Deep-Sea Polychaetes.</title>
        <authorList>
            <person name="Perez M."/>
            <person name="Aroh O."/>
            <person name="Sun Y."/>
            <person name="Lan Y."/>
            <person name="Juniper S.K."/>
            <person name="Young C.R."/>
            <person name="Angers B."/>
            <person name="Qian P.Y."/>
        </authorList>
    </citation>
    <scope>NUCLEOTIDE SEQUENCE</scope>
    <source>
        <strain evidence="5">P08H-3</strain>
    </source>
</reference>
<comment type="caution">
    <text evidence="5">The sequence shown here is derived from an EMBL/GenBank/DDBJ whole genome shotgun (WGS) entry which is preliminary data.</text>
</comment>
<feature type="region of interest" description="Disordered" evidence="3">
    <location>
        <begin position="401"/>
        <end position="486"/>
    </location>
</feature>
<dbReference type="Gene3D" id="1.10.8.60">
    <property type="match status" value="1"/>
</dbReference>
<dbReference type="GO" id="GO:0016887">
    <property type="term" value="F:ATP hydrolysis activity"/>
    <property type="evidence" value="ECO:0007669"/>
    <property type="project" value="InterPro"/>
</dbReference>
<evidence type="ECO:0000256" key="2">
    <source>
        <dbReference type="ARBA" id="ARBA00022840"/>
    </source>
</evidence>
<sequence length="920" mass="105193">MDTGMVMLPDVEPLETYLKDCAQTAGKNTADVVRKNVLFNSTHVEVESGIEKWLRRSEHSYYNKQWAEAEAAITDLLQQELPPEPPKPEKDRQAAFQMLATMYIKYVQIFRRLEQCYDQIVHPQKRRVLRHVLDGTIGRILELKNEMVNLEYSEFHYFDDVLSDLKLTPTDIEMPIPRYFVLERAKALQEQEKRLGEIIAKLGPQEKEGDKEEIQMTVEEAIRLIQIHERARQGRLRAKFMREIRQQQEKDRLAANRGPPTLDPDLAAIRIQKLWKGFAQRKRTKREREEEMMFIGMVPPPPPAHTKHLPQNIASKTEDERRHRQLKHEHEYVQALDAIKNKIKEMEGPDMKESMMDQIRQWFIECRDATGKFPEYPADDEGGSAAIFKEKDPAELEAELKAKEEGKDKGKKGKKEKGKKKDKKEKKGKGKKGKGDDEEEDEGWKMAPSTFVPAISEATETYQTVWQPRDEADNFDQKHDSELIKEEKRVEVETEIRTQVDELMRGELKNLKLAVDRDKGKKGKKGKSGKKKKKKKSGKKGKKGKKEKDLTPDRDSRSGRSGSAQHQLHSVKGRKKEKDLTGNRTPADLFDELVQEGIIIRYPKTPLSEYIGEYSYLGTTLRQANLEPMPSISDVRRLVSEYCILPLGSPAVHEKAPLIKSLLLSGPRGTGKKMLVHCVCTETGAVMFDLSAHNIADKYPGKDGVKMLLHMVFKVGRAYQPAVIFISECEKMFKKKLPKTEIGDPKKLKKELPKALKTIKVEDRIMLIGTSRMPFDGELKPLTSTYQKLVLIPRPDYASRHLLWRQLIIKSGGVVTLQLDISSLSKITDGYTPGQMLQAAQQVLTERRINQLPKKPLQSVEFIAPLARMDPVYKEEEEAFKAWYAKTPLGKKRAKAAAGEDEEPTGKGKGKGKKKGKKKK</sequence>
<dbReference type="Gene3D" id="3.40.50.300">
    <property type="entry name" value="P-loop containing nucleotide triphosphate hydrolases"/>
    <property type="match status" value="1"/>
</dbReference>
<dbReference type="InterPro" id="IPR003959">
    <property type="entry name" value="ATPase_AAA_core"/>
</dbReference>
<dbReference type="PANTHER" id="PTHR14690">
    <property type="entry name" value="IQ MOTIF CONTAINING WITH AAA DOMAIN 1"/>
    <property type="match status" value="1"/>
</dbReference>
<keyword evidence="2" id="KW-0067">ATP-binding</keyword>
<evidence type="ECO:0000313" key="5">
    <source>
        <dbReference type="EMBL" id="KAK2159475.1"/>
    </source>
</evidence>
<feature type="domain" description="ATPase AAA-type core" evidence="4">
    <location>
        <begin position="662"/>
        <end position="774"/>
    </location>
</feature>
<dbReference type="EMBL" id="JAODUP010000152">
    <property type="protein sequence ID" value="KAK2159475.1"/>
    <property type="molecule type" value="Genomic_DNA"/>
</dbReference>
<feature type="compositionally biased region" description="Basic residues" evidence="3">
    <location>
        <begin position="520"/>
        <end position="545"/>
    </location>
</feature>
<protein>
    <recommendedName>
        <fullName evidence="4">ATPase AAA-type core domain-containing protein</fullName>
    </recommendedName>
</protein>
<feature type="compositionally biased region" description="Basic residues" evidence="3">
    <location>
        <begin position="409"/>
        <end position="432"/>
    </location>
</feature>
<dbReference type="Proteomes" id="UP001208570">
    <property type="component" value="Unassembled WGS sequence"/>
</dbReference>
<feature type="region of interest" description="Disordered" evidence="3">
    <location>
        <begin position="890"/>
        <end position="920"/>
    </location>
</feature>
<feature type="compositionally biased region" description="Basic and acidic residues" evidence="3">
    <location>
        <begin position="468"/>
        <end position="486"/>
    </location>
</feature>
<dbReference type="InterPro" id="IPR052267">
    <property type="entry name" value="N-DRC_Component"/>
</dbReference>
<evidence type="ECO:0000256" key="1">
    <source>
        <dbReference type="ARBA" id="ARBA00022741"/>
    </source>
</evidence>
<feature type="compositionally biased region" description="Basic and acidic residues" evidence="3">
    <location>
        <begin position="546"/>
        <end position="558"/>
    </location>
</feature>
<evidence type="ECO:0000259" key="4">
    <source>
        <dbReference type="Pfam" id="PF00004"/>
    </source>
</evidence>
<evidence type="ECO:0000313" key="6">
    <source>
        <dbReference type="Proteomes" id="UP001208570"/>
    </source>
</evidence>
<keyword evidence="6" id="KW-1185">Reference proteome</keyword>
<dbReference type="SUPFAM" id="SSF52540">
    <property type="entry name" value="P-loop containing nucleoside triphosphate hydrolases"/>
    <property type="match status" value="1"/>
</dbReference>
<name>A0AAD9N7B0_9ANNE</name>
<dbReference type="AlphaFoldDB" id="A0AAD9N7B0"/>
<feature type="region of interest" description="Disordered" evidence="3">
    <location>
        <begin position="503"/>
        <end position="584"/>
    </location>
</feature>
<feature type="compositionally biased region" description="Basic and acidic residues" evidence="3">
    <location>
        <begin position="503"/>
        <end position="519"/>
    </location>
</feature>
<evidence type="ECO:0000256" key="3">
    <source>
        <dbReference type="SAM" id="MobiDB-lite"/>
    </source>
</evidence>